<keyword evidence="1" id="KW-1133">Transmembrane helix</keyword>
<gene>
    <name evidence="2" type="ORF">EXU30_09355</name>
</gene>
<sequence length="399" mass="46584">MLNPHGFYHALMHKQLLTSTTPPSIEAMRQALLAIKQTAYAQAQDNVQRYRKALSHFITDLRILLLSASTSELKQFDELIQSFISIHDNEANLTDVRLYKLSLHQMSYYYYQALLREQKATPSCELENLIAKYTELAQQQQIKLHHESEHGRERLLNKLHLGRKVIHSPYKVSSKMLKNGQVAEQLIFGVAAALAMAFATAVAFATQKIFGNFSTPFFFSLVLSYIFKDRIKELGRQYLLQQFSSKYFQHHFRLYQGNSKHLIVDVKESFFRQSSRKLPKALQAVLKHRPLNEFSDKAHWVYQRRYFFSTYKRKQKTEKFTDELTINLSKSLRALPKILSNHHFYDAKQIKMIPVHKTHYLYLLISQVNDGNPEYAHFRVSASRKGIHGVNRLDTNKTN</sequence>
<feature type="transmembrane region" description="Helical" evidence="1">
    <location>
        <begin position="210"/>
        <end position="227"/>
    </location>
</feature>
<proteinExistence type="predicted"/>
<dbReference type="KEGG" id="smai:EXU30_09355"/>
<organism evidence="2 3">
    <name type="scientific">Shewanella maritima</name>
    <dbReference type="NCBI Taxonomy" id="2520507"/>
    <lineage>
        <taxon>Bacteria</taxon>
        <taxon>Pseudomonadati</taxon>
        <taxon>Pseudomonadota</taxon>
        <taxon>Gammaproteobacteria</taxon>
        <taxon>Alteromonadales</taxon>
        <taxon>Shewanellaceae</taxon>
        <taxon>Shewanella</taxon>
    </lineage>
</organism>
<keyword evidence="1" id="KW-0472">Membrane</keyword>
<evidence type="ECO:0000313" key="3">
    <source>
        <dbReference type="Proteomes" id="UP000291106"/>
    </source>
</evidence>
<dbReference type="RefSeq" id="WP_130599449.1">
    <property type="nucleotide sequence ID" value="NZ_CP036200.1"/>
</dbReference>
<name>A0A411PHP3_9GAMM</name>
<protein>
    <submittedName>
        <fullName evidence="2">Uncharacterized protein</fullName>
    </submittedName>
</protein>
<evidence type="ECO:0000256" key="1">
    <source>
        <dbReference type="SAM" id="Phobius"/>
    </source>
</evidence>
<evidence type="ECO:0000313" key="2">
    <source>
        <dbReference type="EMBL" id="QBF82880.1"/>
    </source>
</evidence>
<reference evidence="2 3" key="1">
    <citation type="submission" date="2019-02" db="EMBL/GenBank/DDBJ databases">
        <title>Shewanella sp. D4-2 isolated from Dokdo Island.</title>
        <authorList>
            <person name="Baek K."/>
        </authorList>
    </citation>
    <scope>NUCLEOTIDE SEQUENCE [LARGE SCALE GENOMIC DNA]</scope>
    <source>
        <strain evidence="2 3">D4-2</strain>
    </source>
</reference>
<accession>A0A411PHP3</accession>
<dbReference type="AlphaFoldDB" id="A0A411PHP3"/>
<keyword evidence="3" id="KW-1185">Reference proteome</keyword>
<keyword evidence="1" id="KW-0812">Transmembrane</keyword>
<feature type="transmembrane region" description="Helical" evidence="1">
    <location>
        <begin position="186"/>
        <end position="204"/>
    </location>
</feature>
<dbReference type="Proteomes" id="UP000291106">
    <property type="component" value="Chromosome"/>
</dbReference>
<dbReference type="OrthoDB" id="366465at2"/>
<dbReference type="EMBL" id="CP036200">
    <property type="protein sequence ID" value="QBF82880.1"/>
    <property type="molecule type" value="Genomic_DNA"/>
</dbReference>